<reference evidence="2 3" key="1">
    <citation type="journal article" date="2015" name="Nature">
        <title>rRNA introns, odd ribosomes, and small enigmatic genomes across a large radiation of phyla.</title>
        <authorList>
            <person name="Brown C.T."/>
            <person name="Hug L.A."/>
            <person name="Thomas B.C."/>
            <person name="Sharon I."/>
            <person name="Castelle C.J."/>
            <person name="Singh A."/>
            <person name="Wilkins M.J."/>
            <person name="Williams K.H."/>
            <person name="Banfield J.F."/>
        </authorList>
    </citation>
    <scope>NUCLEOTIDE SEQUENCE [LARGE SCALE GENOMIC DNA]</scope>
</reference>
<keyword evidence="1" id="KW-1133">Transmembrane helix</keyword>
<dbReference type="Pfam" id="PF09997">
    <property type="entry name" value="DUF2238"/>
    <property type="match status" value="1"/>
</dbReference>
<evidence type="ECO:0000313" key="2">
    <source>
        <dbReference type="EMBL" id="KKU76241.1"/>
    </source>
</evidence>
<gene>
    <name evidence="2" type="ORF">UY02_C0028G0010</name>
</gene>
<feature type="transmembrane region" description="Helical" evidence="1">
    <location>
        <begin position="77"/>
        <end position="99"/>
    </location>
</feature>
<proteinExistence type="predicted"/>
<protein>
    <recommendedName>
        <fullName evidence="4">DUF2238 domain-containing protein</fullName>
    </recommendedName>
</protein>
<dbReference type="Proteomes" id="UP000034682">
    <property type="component" value="Unassembled WGS sequence"/>
</dbReference>
<sequence>MRSQNKWVVNFCRGFLAATLFYVLYNGLVADQSDLSPAAWGRLWLGPFLTTIVLWFVLEGAHWYLKRTRFGHLPAVFWALGTALGGIDFGANTFSLFEIQNFDKIVHFSTGILGTVFFLNLIRVISRFYQYNIPRIVVYYVTLTTTNLFSVIYEIAELIGDRYYGAHNVTGAFDTSSDLLVNNLGIILVLVGDFVISRIRKAG</sequence>
<name>A0A0G1T351_9BACT</name>
<organism evidence="2 3">
    <name type="scientific">Candidatus Giovannonibacteria bacterium GW2011_GWB1_47_6b</name>
    <dbReference type="NCBI Taxonomy" id="1618655"/>
    <lineage>
        <taxon>Bacteria</taxon>
        <taxon>Candidatus Giovannoniibacteriota</taxon>
    </lineage>
</organism>
<dbReference type="EMBL" id="LCOK01000028">
    <property type="protein sequence ID" value="KKU76241.1"/>
    <property type="molecule type" value="Genomic_DNA"/>
</dbReference>
<evidence type="ECO:0000256" key="1">
    <source>
        <dbReference type="SAM" id="Phobius"/>
    </source>
</evidence>
<accession>A0A0G1T351</accession>
<feature type="transmembrane region" description="Helical" evidence="1">
    <location>
        <begin position="7"/>
        <end position="25"/>
    </location>
</feature>
<dbReference type="AlphaFoldDB" id="A0A0G1T351"/>
<evidence type="ECO:0000313" key="3">
    <source>
        <dbReference type="Proteomes" id="UP000034682"/>
    </source>
</evidence>
<keyword evidence="1" id="KW-0812">Transmembrane</keyword>
<feature type="transmembrane region" description="Helical" evidence="1">
    <location>
        <begin position="179"/>
        <end position="196"/>
    </location>
</feature>
<keyword evidence="1" id="KW-0472">Membrane</keyword>
<comment type="caution">
    <text evidence="2">The sequence shown here is derived from an EMBL/GenBank/DDBJ whole genome shotgun (WGS) entry which is preliminary data.</text>
</comment>
<dbReference type="InterPro" id="IPR014509">
    <property type="entry name" value="YjdF-like"/>
</dbReference>
<evidence type="ECO:0008006" key="4">
    <source>
        <dbReference type="Google" id="ProtNLM"/>
    </source>
</evidence>
<feature type="transmembrane region" description="Helical" evidence="1">
    <location>
        <begin position="105"/>
        <end position="125"/>
    </location>
</feature>
<feature type="transmembrane region" description="Helical" evidence="1">
    <location>
        <begin position="137"/>
        <end position="159"/>
    </location>
</feature>
<feature type="transmembrane region" description="Helical" evidence="1">
    <location>
        <begin position="45"/>
        <end position="65"/>
    </location>
</feature>